<dbReference type="Gene3D" id="3.40.50.1470">
    <property type="entry name" value="Peptidyl-tRNA hydrolase"/>
    <property type="match status" value="1"/>
</dbReference>
<dbReference type="InterPro" id="IPR001328">
    <property type="entry name" value="Pept_tRNA_hydro"/>
</dbReference>
<evidence type="ECO:0000313" key="10">
    <source>
        <dbReference type="Proteomes" id="UP000034917"/>
    </source>
</evidence>
<sequence>MILIVGLGNPGKKYQNNRHNVGHMFVDYSIKELRITDYGLKLIRTDCFMNNSGLFVSKLIRNQKSEINNSIIAHDDLDIPFGKFHIQQGVGPKLHNGLESIEQNLKSKDFWRIRIGVDNRPARRSLDEGGTLERWTDGIKYVLHDFLPEEKIQLEKEVFPKLYTQLQTFLKTQFFLSL</sequence>
<dbReference type="GO" id="GO:0004045">
    <property type="term" value="F:peptidyl-tRNA hydrolase activity"/>
    <property type="evidence" value="ECO:0007669"/>
    <property type="project" value="UniProtKB-EC"/>
</dbReference>
<evidence type="ECO:0000256" key="3">
    <source>
        <dbReference type="ARBA" id="ARBA00022801"/>
    </source>
</evidence>
<keyword evidence="3 7" id="KW-0378">Hydrolase</keyword>
<evidence type="ECO:0000256" key="1">
    <source>
        <dbReference type="ARBA" id="ARBA00013260"/>
    </source>
</evidence>
<evidence type="ECO:0000256" key="5">
    <source>
        <dbReference type="ARBA" id="ARBA00038063"/>
    </source>
</evidence>
<reference evidence="9 10" key="1">
    <citation type="journal article" date="2015" name="Nature">
        <title>rRNA introns, odd ribosomes, and small enigmatic genomes across a large radiation of phyla.</title>
        <authorList>
            <person name="Brown C.T."/>
            <person name="Hug L.A."/>
            <person name="Thomas B.C."/>
            <person name="Sharon I."/>
            <person name="Castelle C.J."/>
            <person name="Singh A."/>
            <person name="Wilkins M.J."/>
            <person name="Williams K.H."/>
            <person name="Banfield J.F."/>
        </authorList>
    </citation>
    <scope>NUCLEOTIDE SEQUENCE [LARGE SCALE GENOMIC DNA]</scope>
</reference>
<evidence type="ECO:0000313" key="9">
    <source>
        <dbReference type="EMBL" id="KKQ26002.1"/>
    </source>
</evidence>
<keyword evidence="2" id="KW-0820">tRNA-binding</keyword>
<dbReference type="Proteomes" id="UP000034917">
    <property type="component" value="Unassembled WGS sequence"/>
</dbReference>
<gene>
    <name evidence="9" type="ORF">US40_C0004G0037</name>
</gene>
<dbReference type="EMBL" id="LBSV01000004">
    <property type="protein sequence ID" value="KKQ26002.1"/>
    <property type="molecule type" value="Genomic_DNA"/>
</dbReference>
<name>A0A0G0G7I0_9BACT</name>
<comment type="similarity">
    <text evidence="5 8">Belongs to the PTH family.</text>
</comment>
<comment type="catalytic activity">
    <reaction evidence="7">
        <text>an N-acyl-L-alpha-aminoacyl-tRNA + H2O = an N-acyl-L-amino acid + a tRNA + H(+)</text>
        <dbReference type="Rhea" id="RHEA:54448"/>
        <dbReference type="Rhea" id="RHEA-COMP:10123"/>
        <dbReference type="Rhea" id="RHEA-COMP:13883"/>
        <dbReference type="ChEBI" id="CHEBI:15377"/>
        <dbReference type="ChEBI" id="CHEBI:15378"/>
        <dbReference type="ChEBI" id="CHEBI:59874"/>
        <dbReference type="ChEBI" id="CHEBI:78442"/>
        <dbReference type="ChEBI" id="CHEBI:138191"/>
        <dbReference type="EC" id="3.1.1.29"/>
    </reaction>
</comment>
<evidence type="ECO:0000256" key="4">
    <source>
        <dbReference type="ARBA" id="ARBA00022884"/>
    </source>
</evidence>
<dbReference type="GO" id="GO:0000049">
    <property type="term" value="F:tRNA binding"/>
    <property type="evidence" value="ECO:0007669"/>
    <property type="project" value="UniProtKB-KW"/>
</dbReference>
<evidence type="ECO:0000256" key="7">
    <source>
        <dbReference type="RuleBase" id="RU000673"/>
    </source>
</evidence>
<dbReference type="AlphaFoldDB" id="A0A0G0G7I0"/>
<dbReference type="CDD" id="cd00462">
    <property type="entry name" value="PTH"/>
    <property type="match status" value="1"/>
</dbReference>
<dbReference type="InterPro" id="IPR036416">
    <property type="entry name" value="Pept_tRNA_hydro_sf"/>
</dbReference>
<dbReference type="NCBIfam" id="TIGR00447">
    <property type="entry name" value="pth"/>
    <property type="match status" value="1"/>
</dbReference>
<protein>
    <recommendedName>
        <fullName evidence="6 7">Peptidyl-tRNA hydrolase</fullName>
        <ecNumber evidence="1 7">3.1.1.29</ecNumber>
    </recommendedName>
</protein>
<accession>A0A0G0G7I0</accession>
<dbReference type="Pfam" id="PF01195">
    <property type="entry name" value="Pept_tRNA_hydro"/>
    <property type="match status" value="1"/>
</dbReference>
<organism evidence="9 10">
    <name type="scientific">Candidatus Roizmanbacteria bacterium GW2011_GWC2_37_13</name>
    <dbReference type="NCBI Taxonomy" id="1618486"/>
    <lineage>
        <taxon>Bacteria</taxon>
        <taxon>Candidatus Roizmaniibacteriota</taxon>
    </lineage>
</organism>
<dbReference type="InterPro" id="IPR018171">
    <property type="entry name" value="Pept_tRNA_hydro_CS"/>
</dbReference>
<dbReference type="PROSITE" id="PS01195">
    <property type="entry name" value="PEPT_TRNA_HYDROL_1"/>
    <property type="match status" value="1"/>
</dbReference>
<evidence type="ECO:0000256" key="2">
    <source>
        <dbReference type="ARBA" id="ARBA00022555"/>
    </source>
</evidence>
<dbReference type="PATRIC" id="fig|1618486.3.peg.392"/>
<dbReference type="PANTHER" id="PTHR17224:SF1">
    <property type="entry name" value="PEPTIDYL-TRNA HYDROLASE"/>
    <property type="match status" value="1"/>
</dbReference>
<evidence type="ECO:0000256" key="8">
    <source>
        <dbReference type="RuleBase" id="RU004320"/>
    </source>
</evidence>
<dbReference type="SUPFAM" id="SSF53178">
    <property type="entry name" value="Peptidyl-tRNA hydrolase-like"/>
    <property type="match status" value="1"/>
</dbReference>
<proteinExistence type="inferred from homology"/>
<dbReference type="PANTHER" id="PTHR17224">
    <property type="entry name" value="PEPTIDYL-TRNA HYDROLASE"/>
    <property type="match status" value="1"/>
</dbReference>
<comment type="caution">
    <text evidence="9">The sequence shown here is derived from an EMBL/GenBank/DDBJ whole genome shotgun (WGS) entry which is preliminary data.</text>
</comment>
<keyword evidence="4" id="KW-0694">RNA-binding</keyword>
<dbReference type="EC" id="3.1.1.29" evidence="1 7"/>
<evidence type="ECO:0000256" key="6">
    <source>
        <dbReference type="ARBA" id="ARBA00050038"/>
    </source>
</evidence>